<keyword evidence="2" id="KW-1185">Reference proteome</keyword>
<organism evidence="1 2">
    <name type="scientific">Edaphobacter modestus</name>
    <dbReference type="NCBI Taxonomy" id="388466"/>
    <lineage>
        <taxon>Bacteria</taxon>
        <taxon>Pseudomonadati</taxon>
        <taxon>Acidobacteriota</taxon>
        <taxon>Terriglobia</taxon>
        <taxon>Terriglobales</taxon>
        <taxon>Acidobacteriaceae</taxon>
        <taxon>Edaphobacter</taxon>
    </lineage>
</organism>
<sequence>MNDPAKLVDFLISSPNSYANATVSEIEAHLNNWPMPEPLRADLPAVPGFDLKLLPNALRPLVEDVTERMQTPLDFAAVVSVLSLAGSRIAEG</sequence>
<gene>
    <name evidence="1" type="ORF">BDD14_0606</name>
</gene>
<proteinExistence type="predicted"/>
<protein>
    <submittedName>
        <fullName evidence="1">Uncharacterized protein</fullName>
    </submittedName>
</protein>
<evidence type="ECO:0000313" key="2">
    <source>
        <dbReference type="Proteomes" id="UP000292958"/>
    </source>
</evidence>
<dbReference type="Proteomes" id="UP000292958">
    <property type="component" value="Unassembled WGS sequence"/>
</dbReference>
<accession>A0A4Q7YNM7</accession>
<dbReference type="EMBL" id="SHKW01000001">
    <property type="protein sequence ID" value="RZU39247.1"/>
    <property type="molecule type" value="Genomic_DNA"/>
</dbReference>
<name>A0A4Q7YNM7_9BACT</name>
<reference evidence="1 2" key="1">
    <citation type="submission" date="2019-02" db="EMBL/GenBank/DDBJ databases">
        <title>Genomic Encyclopedia of Archaeal and Bacterial Type Strains, Phase II (KMG-II): from individual species to whole genera.</title>
        <authorList>
            <person name="Goeker M."/>
        </authorList>
    </citation>
    <scope>NUCLEOTIDE SEQUENCE [LARGE SCALE GENOMIC DNA]</scope>
    <source>
        <strain evidence="1 2">DSM 18101</strain>
    </source>
</reference>
<comment type="caution">
    <text evidence="1">The sequence shown here is derived from an EMBL/GenBank/DDBJ whole genome shotgun (WGS) entry which is preliminary data.</text>
</comment>
<evidence type="ECO:0000313" key="1">
    <source>
        <dbReference type="EMBL" id="RZU39247.1"/>
    </source>
</evidence>
<dbReference type="AlphaFoldDB" id="A0A4Q7YNM7"/>